<feature type="transmembrane region" description="Helical" evidence="1">
    <location>
        <begin position="106"/>
        <end position="126"/>
    </location>
</feature>
<dbReference type="AlphaFoldDB" id="A0A4R3N0N4"/>
<name>A0A4R3N0N4_9GAMM</name>
<comment type="caution">
    <text evidence="2">The sequence shown here is derived from an EMBL/GenBank/DDBJ whole genome shotgun (WGS) entry which is preliminary data.</text>
</comment>
<dbReference type="InterPro" id="IPR045387">
    <property type="entry name" value="DUF6524"/>
</dbReference>
<keyword evidence="3" id="KW-1185">Reference proteome</keyword>
<reference evidence="2 3" key="1">
    <citation type="submission" date="2019-03" db="EMBL/GenBank/DDBJ databases">
        <title>Genomic Encyclopedia of Type Strains, Phase IV (KMG-IV): sequencing the most valuable type-strain genomes for metagenomic binning, comparative biology and taxonomic classification.</title>
        <authorList>
            <person name="Goeker M."/>
        </authorList>
    </citation>
    <scope>NUCLEOTIDE SEQUENCE [LARGE SCALE GENOMIC DNA]</scope>
    <source>
        <strain evidence="2 3">DSM 13587</strain>
    </source>
</reference>
<keyword evidence="1" id="KW-0472">Membrane</keyword>
<proteinExistence type="predicted"/>
<evidence type="ECO:0000256" key="1">
    <source>
        <dbReference type="SAM" id="Phobius"/>
    </source>
</evidence>
<dbReference type="Proteomes" id="UP000295717">
    <property type="component" value="Unassembled WGS sequence"/>
</dbReference>
<organism evidence="2 3">
    <name type="scientific">Thiobaca trueperi</name>
    <dbReference type="NCBI Taxonomy" id="127458"/>
    <lineage>
        <taxon>Bacteria</taxon>
        <taxon>Pseudomonadati</taxon>
        <taxon>Pseudomonadota</taxon>
        <taxon>Gammaproteobacteria</taxon>
        <taxon>Chromatiales</taxon>
        <taxon>Chromatiaceae</taxon>
        <taxon>Thiobaca</taxon>
    </lineage>
</organism>
<sequence>MSGAERQFSLSRLKRRFIVIFAFLFLIHNPTGLSAVDWLRNSDNALWYRLTLAIVILTLLIVLLRHTWTAMRMLGSAVVVLLILAIAALLWHLWDWVEISEMTRYLASILVITSILTFGQIVPLAVRQLSGQKGVLKYPP</sequence>
<keyword evidence="1" id="KW-1133">Transmembrane helix</keyword>
<feature type="transmembrane region" description="Helical" evidence="1">
    <location>
        <begin position="76"/>
        <end position="94"/>
    </location>
</feature>
<evidence type="ECO:0000313" key="2">
    <source>
        <dbReference type="EMBL" id="TCT21466.1"/>
    </source>
</evidence>
<dbReference type="OrthoDB" id="9900755at2"/>
<keyword evidence="1" id="KW-0812">Transmembrane</keyword>
<evidence type="ECO:0000313" key="3">
    <source>
        <dbReference type="Proteomes" id="UP000295717"/>
    </source>
</evidence>
<feature type="transmembrane region" description="Helical" evidence="1">
    <location>
        <begin position="45"/>
        <end position="64"/>
    </location>
</feature>
<gene>
    <name evidence="2" type="ORF">EDC35_104324</name>
</gene>
<dbReference type="EMBL" id="SMAO01000004">
    <property type="protein sequence ID" value="TCT21466.1"/>
    <property type="molecule type" value="Genomic_DNA"/>
</dbReference>
<dbReference type="RefSeq" id="WP_132977053.1">
    <property type="nucleotide sequence ID" value="NZ_SMAO01000004.1"/>
</dbReference>
<accession>A0A4R3N0N4</accession>
<dbReference type="Pfam" id="PF20134">
    <property type="entry name" value="DUF6524"/>
    <property type="match status" value="1"/>
</dbReference>
<protein>
    <submittedName>
        <fullName evidence="2">Uncharacterized protein</fullName>
    </submittedName>
</protein>